<keyword evidence="3" id="KW-1185">Reference proteome</keyword>
<dbReference type="OrthoDB" id="2526683at2759"/>
<gene>
    <name evidence="2" type="ORF">BCR44DRAFT_1370441</name>
</gene>
<evidence type="ECO:0000256" key="1">
    <source>
        <dbReference type="ARBA" id="ARBA00006888"/>
    </source>
</evidence>
<comment type="caution">
    <text evidence="2">The sequence shown here is derived from an EMBL/GenBank/DDBJ whole genome shotgun (WGS) entry which is preliminary data.</text>
</comment>
<name>A0A1Y2HWS6_9FUNG</name>
<dbReference type="STRING" id="765915.A0A1Y2HWS6"/>
<reference evidence="2 3" key="1">
    <citation type="submission" date="2016-07" db="EMBL/GenBank/DDBJ databases">
        <title>Pervasive Adenine N6-methylation of Active Genes in Fungi.</title>
        <authorList>
            <consortium name="DOE Joint Genome Institute"/>
            <person name="Mondo S.J."/>
            <person name="Dannebaum R.O."/>
            <person name="Kuo R.C."/>
            <person name="Labutti K."/>
            <person name="Haridas S."/>
            <person name="Kuo A."/>
            <person name="Salamov A."/>
            <person name="Ahrendt S.R."/>
            <person name="Lipzen A."/>
            <person name="Sullivan W."/>
            <person name="Andreopoulos W.B."/>
            <person name="Clum A."/>
            <person name="Lindquist E."/>
            <person name="Daum C."/>
            <person name="Ramamoorthy G.K."/>
            <person name="Gryganskyi A."/>
            <person name="Culley D."/>
            <person name="Magnuson J.K."/>
            <person name="James T.Y."/>
            <person name="O'Malley M.A."/>
            <person name="Stajich J.E."/>
            <person name="Spatafora J.W."/>
            <person name="Visel A."/>
            <person name="Grigoriev I.V."/>
        </authorList>
    </citation>
    <scope>NUCLEOTIDE SEQUENCE [LARGE SCALE GENOMIC DNA]</scope>
    <source>
        <strain evidence="2 3">PL171</strain>
    </source>
</reference>
<dbReference type="GO" id="GO:0005829">
    <property type="term" value="C:cytosol"/>
    <property type="evidence" value="ECO:0007669"/>
    <property type="project" value="TreeGrafter"/>
</dbReference>
<dbReference type="InterPro" id="IPR026768">
    <property type="entry name" value="YPEH2ZP"/>
</dbReference>
<accession>A0A1Y2HWS6</accession>
<evidence type="ECO:0000313" key="3">
    <source>
        <dbReference type="Proteomes" id="UP000193411"/>
    </source>
</evidence>
<dbReference type="PANTHER" id="PTHR31841:SF1">
    <property type="entry name" value="PROTEIN FAM72A-RELATED"/>
    <property type="match status" value="1"/>
</dbReference>
<dbReference type="PANTHER" id="PTHR31841">
    <property type="entry name" value="PROTEIN FAM72A-RELATED"/>
    <property type="match status" value="1"/>
</dbReference>
<protein>
    <submittedName>
        <fullName evidence="2">Protein FAM72</fullName>
    </submittedName>
</protein>
<feature type="non-terminal residue" evidence="2">
    <location>
        <position position="128"/>
    </location>
</feature>
<evidence type="ECO:0000313" key="2">
    <source>
        <dbReference type="EMBL" id="ORZ38404.1"/>
    </source>
</evidence>
<dbReference type="EMBL" id="MCFL01000009">
    <property type="protein sequence ID" value="ORZ38404.1"/>
    <property type="molecule type" value="Genomic_DNA"/>
</dbReference>
<proteinExistence type="inferred from homology"/>
<dbReference type="Pfam" id="PF14976">
    <property type="entry name" value="YPEH2ZP"/>
    <property type="match status" value="1"/>
</dbReference>
<dbReference type="Proteomes" id="UP000193411">
    <property type="component" value="Unassembled WGS sequence"/>
</dbReference>
<organism evidence="2 3">
    <name type="scientific">Catenaria anguillulae PL171</name>
    <dbReference type="NCBI Taxonomy" id="765915"/>
    <lineage>
        <taxon>Eukaryota</taxon>
        <taxon>Fungi</taxon>
        <taxon>Fungi incertae sedis</taxon>
        <taxon>Blastocladiomycota</taxon>
        <taxon>Blastocladiomycetes</taxon>
        <taxon>Blastocladiales</taxon>
        <taxon>Catenariaceae</taxon>
        <taxon>Catenaria</taxon>
    </lineage>
</organism>
<comment type="similarity">
    <text evidence="1">Belongs to the FAM72 family.</text>
</comment>
<feature type="non-terminal residue" evidence="2">
    <location>
        <position position="1"/>
    </location>
</feature>
<sequence>ISPAQTHPQFRTKPVCHLACRHCHRLVSNRAMKAVLLADTRVELFSTDLPLKGAVALVNDTYVTVNCKCHIRDIACLGCGNCIGYHVTQPCTSCTAACNNGQRTMLTDAVSVDRKHPSTGADVVWGQL</sequence>
<dbReference type="AlphaFoldDB" id="A0A1Y2HWS6"/>